<comment type="caution">
    <text evidence="1">The sequence shown here is derived from an EMBL/GenBank/DDBJ whole genome shotgun (WGS) entry which is preliminary data.</text>
</comment>
<dbReference type="AlphaFoldDB" id="A0A314XLV6"/>
<keyword evidence="2" id="KW-1185">Reference proteome</keyword>
<reference evidence="1 2" key="1">
    <citation type="submission" date="2018-02" db="EMBL/GenBank/DDBJ databases">
        <title>Draft genome of wild Prunus yedoensis var. nudiflora.</title>
        <authorList>
            <person name="Baek S."/>
            <person name="Kim J.-H."/>
            <person name="Choi K."/>
            <person name="Kim G.-B."/>
            <person name="Cho A."/>
            <person name="Jang H."/>
            <person name="Shin C.-H."/>
            <person name="Yu H.-J."/>
            <person name="Mun J.-H."/>
        </authorList>
    </citation>
    <scope>NUCLEOTIDE SEQUENCE [LARGE SCALE GENOMIC DNA]</scope>
    <source>
        <strain evidence="2">cv. Jeju island</strain>
        <tissue evidence="1">Leaf</tissue>
    </source>
</reference>
<dbReference type="Proteomes" id="UP000250321">
    <property type="component" value="Unassembled WGS sequence"/>
</dbReference>
<accession>A0A314XLV6</accession>
<organism evidence="1 2">
    <name type="scientific">Prunus yedoensis var. nudiflora</name>
    <dbReference type="NCBI Taxonomy" id="2094558"/>
    <lineage>
        <taxon>Eukaryota</taxon>
        <taxon>Viridiplantae</taxon>
        <taxon>Streptophyta</taxon>
        <taxon>Embryophyta</taxon>
        <taxon>Tracheophyta</taxon>
        <taxon>Spermatophyta</taxon>
        <taxon>Magnoliopsida</taxon>
        <taxon>eudicotyledons</taxon>
        <taxon>Gunneridae</taxon>
        <taxon>Pentapetalae</taxon>
        <taxon>rosids</taxon>
        <taxon>fabids</taxon>
        <taxon>Rosales</taxon>
        <taxon>Rosaceae</taxon>
        <taxon>Amygdaloideae</taxon>
        <taxon>Amygdaleae</taxon>
        <taxon>Prunus</taxon>
    </lineage>
</organism>
<gene>
    <name evidence="1" type="ORF">Pyn_24423</name>
</gene>
<sequence>MEGLEAIEADVTRLGVLKKENAEEEVNVETLKGNPEGVKTEGLERKVFAKLGRLRILKA</sequence>
<evidence type="ECO:0000313" key="1">
    <source>
        <dbReference type="EMBL" id="PQP95484.1"/>
    </source>
</evidence>
<evidence type="ECO:0000313" key="2">
    <source>
        <dbReference type="Proteomes" id="UP000250321"/>
    </source>
</evidence>
<proteinExistence type="predicted"/>
<protein>
    <submittedName>
        <fullName evidence="1">Uncharacterized protein</fullName>
    </submittedName>
</protein>
<dbReference type="EMBL" id="PJQY01002238">
    <property type="protein sequence ID" value="PQP95484.1"/>
    <property type="molecule type" value="Genomic_DNA"/>
</dbReference>
<name>A0A314XLV6_PRUYE</name>